<feature type="binding site" evidence="6">
    <location>
        <position position="237"/>
    </location>
    <ligand>
        <name>Zn(2+)</name>
        <dbReference type="ChEBI" id="CHEBI:29105"/>
    </ligand>
</feature>
<evidence type="ECO:0008006" key="10">
    <source>
        <dbReference type="Google" id="ProtNLM"/>
    </source>
</evidence>
<dbReference type="EMBL" id="KN716183">
    <property type="protein sequence ID" value="KJH51467.1"/>
    <property type="molecule type" value="Genomic_DNA"/>
</dbReference>
<evidence type="ECO:0000256" key="1">
    <source>
        <dbReference type="ARBA" id="ARBA00004141"/>
    </source>
</evidence>
<dbReference type="InterPro" id="IPR004254">
    <property type="entry name" value="AdipoR/HlyIII-related"/>
</dbReference>
<dbReference type="PANTHER" id="PTHR20855:SF92">
    <property type="entry name" value="PROGESTIN AND ADIPOQ RECEPTOR FAMILY MEMBER 3-LIKE"/>
    <property type="match status" value="1"/>
</dbReference>
<dbReference type="STRING" id="29172.A0A0D8Y5K0"/>
<dbReference type="AlphaFoldDB" id="A0A0D8Y5K0"/>
<evidence type="ECO:0000256" key="3">
    <source>
        <dbReference type="ARBA" id="ARBA00022692"/>
    </source>
</evidence>
<comment type="similarity">
    <text evidence="2">Belongs to the ADIPOR family.</text>
</comment>
<sequence length="300" mass="34339">MLTSAEIPQLLKRNHIIKGYRPLNQPVFYYYKSAFFTHNELINVWTHFVPVVYLSAFYFLPELLSSAPRLPILVLYSGVIMLLLASSFAHLLHSRSLHDHIFWFLIDFSGIALFGCSIGLQRYSCGSEMSLLGHMTYLLSLLFIALVLQFFSSCYLLVCRPKWPWRDKLKMATCFCLAVWVYVPLLDRYLNEHSASDTSLILHTKAFHWLLISGIFMGGHVPERFAPGVFDIFGYGHQIFHLCINMVAWNICDAAHLDCAPIAWSSPPNLAIIVAFLISAIFIMFTVKKLSKKAETIKYD</sequence>
<keyword evidence="5 7" id="KW-0472">Membrane</keyword>
<keyword evidence="4 7" id="KW-1133">Transmembrane helix</keyword>
<keyword evidence="6" id="KW-0479">Metal-binding</keyword>
<evidence type="ECO:0000313" key="9">
    <source>
        <dbReference type="Proteomes" id="UP000053766"/>
    </source>
</evidence>
<dbReference type="Pfam" id="PF03006">
    <property type="entry name" value="HlyIII"/>
    <property type="match status" value="1"/>
</dbReference>
<keyword evidence="6" id="KW-0862">Zinc</keyword>
<feature type="transmembrane region" description="Helical" evidence="7">
    <location>
        <begin position="206"/>
        <end position="222"/>
    </location>
</feature>
<feature type="transmembrane region" description="Helical" evidence="7">
    <location>
        <begin position="229"/>
        <end position="249"/>
    </location>
</feature>
<reference evidence="9" key="2">
    <citation type="journal article" date="2016" name="Sci. Rep.">
        <title>Dictyocaulus viviparus genome, variome and transcriptome elucidate lungworm biology and support future intervention.</title>
        <authorList>
            <person name="McNulty S.N."/>
            <person name="Strube C."/>
            <person name="Rosa B.A."/>
            <person name="Martin J.C."/>
            <person name="Tyagi R."/>
            <person name="Choi Y.J."/>
            <person name="Wang Q."/>
            <person name="Hallsworth Pepin K."/>
            <person name="Zhang X."/>
            <person name="Ozersky P."/>
            <person name="Wilson R.K."/>
            <person name="Sternberg P.W."/>
            <person name="Gasser R.B."/>
            <person name="Mitreva M."/>
        </authorList>
    </citation>
    <scope>NUCLEOTIDE SEQUENCE [LARGE SCALE GENOMIC DNA]</scope>
    <source>
        <strain evidence="9">HannoverDv2000</strain>
    </source>
</reference>
<evidence type="ECO:0000313" key="8">
    <source>
        <dbReference type="EMBL" id="KJH51467.1"/>
    </source>
</evidence>
<evidence type="ECO:0000256" key="7">
    <source>
        <dbReference type="SAM" id="Phobius"/>
    </source>
</evidence>
<evidence type="ECO:0000256" key="5">
    <source>
        <dbReference type="ARBA" id="ARBA00023136"/>
    </source>
</evidence>
<feature type="transmembrane region" description="Helical" evidence="7">
    <location>
        <begin position="72"/>
        <end position="92"/>
    </location>
</feature>
<comment type="subcellular location">
    <subcellularLocation>
        <location evidence="1">Membrane</location>
        <topology evidence="1">Multi-pass membrane protein</topology>
    </subcellularLocation>
</comment>
<feature type="binding site" evidence="6">
    <location>
        <position position="241"/>
    </location>
    <ligand>
        <name>Zn(2+)</name>
        <dbReference type="ChEBI" id="CHEBI:29105"/>
    </ligand>
</feature>
<reference evidence="8 9" key="1">
    <citation type="submission" date="2013-11" db="EMBL/GenBank/DDBJ databases">
        <title>Draft genome of the bovine lungworm Dictyocaulus viviparus.</title>
        <authorList>
            <person name="Mitreva M."/>
        </authorList>
    </citation>
    <scope>NUCLEOTIDE SEQUENCE [LARGE SCALE GENOMIC DNA]</scope>
    <source>
        <strain evidence="8 9">HannoverDv2000</strain>
    </source>
</reference>
<feature type="transmembrane region" description="Helical" evidence="7">
    <location>
        <begin position="169"/>
        <end position="186"/>
    </location>
</feature>
<evidence type="ECO:0000256" key="6">
    <source>
        <dbReference type="PIRSR" id="PIRSR604254-1"/>
    </source>
</evidence>
<feature type="binding site" evidence="6">
    <location>
        <position position="90"/>
    </location>
    <ligand>
        <name>Zn(2+)</name>
        <dbReference type="ChEBI" id="CHEBI:29105"/>
    </ligand>
</feature>
<feature type="transmembrane region" description="Helical" evidence="7">
    <location>
        <begin position="135"/>
        <end position="157"/>
    </location>
</feature>
<feature type="transmembrane region" description="Helical" evidence="7">
    <location>
        <begin position="41"/>
        <end position="60"/>
    </location>
</feature>
<evidence type="ECO:0000256" key="4">
    <source>
        <dbReference type="ARBA" id="ARBA00022989"/>
    </source>
</evidence>
<keyword evidence="3 7" id="KW-0812">Transmembrane</keyword>
<dbReference type="PANTHER" id="PTHR20855">
    <property type="entry name" value="ADIPOR/PROGESTIN RECEPTOR-RELATED"/>
    <property type="match status" value="1"/>
</dbReference>
<feature type="transmembrane region" description="Helical" evidence="7">
    <location>
        <begin position="269"/>
        <end position="287"/>
    </location>
</feature>
<feature type="transmembrane region" description="Helical" evidence="7">
    <location>
        <begin position="101"/>
        <end position="123"/>
    </location>
</feature>
<dbReference type="OrthoDB" id="529367at2759"/>
<dbReference type="GO" id="GO:0046872">
    <property type="term" value="F:metal ion binding"/>
    <property type="evidence" value="ECO:0007669"/>
    <property type="project" value="UniProtKB-KW"/>
</dbReference>
<gene>
    <name evidence="8" type="ORF">DICVIV_02384</name>
</gene>
<protein>
    <recommendedName>
        <fullName evidence="10">Channel protein, hemolysin III family</fullName>
    </recommendedName>
</protein>
<dbReference type="GO" id="GO:0038023">
    <property type="term" value="F:signaling receptor activity"/>
    <property type="evidence" value="ECO:0007669"/>
    <property type="project" value="TreeGrafter"/>
</dbReference>
<name>A0A0D8Y5K0_DICVI</name>
<accession>A0A0D8Y5K0</accession>
<evidence type="ECO:0000256" key="2">
    <source>
        <dbReference type="ARBA" id="ARBA00007018"/>
    </source>
</evidence>
<proteinExistence type="inferred from homology"/>
<keyword evidence="9" id="KW-1185">Reference proteome</keyword>
<dbReference type="Proteomes" id="UP000053766">
    <property type="component" value="Unassembled WGS sequence"/>
</dbReference>
<dbReference type="GO" id="GO:0016020">
    <property type="term" value="C:membrane"/>
    <property type="evidence" value="ECO:0007669"/>
    <property type="project" value="UniProtKB-SubCell"/>
</dbReference>
<organism evidence="8 9">
    <name type="scientific">Dictyocaulus viviparus</name>
    <name type="common">Bovine lungworm</name>
    <dbReference type="NCBI Taxonomy" id="29172"/>
    <lineage>
        <taxon>Eukaryota</taxon>
        <taxon>Metazoa</taxon>
        <taxon>Ecdysozoa</taxon>
        <taxon>Nematoda</taxon>
        <taxon>Chromadorea</taxon>
        <taxon>Rhabditida</taxon>
        <taxon>Rhabditina</taxon>
        <taxon>Rhabditomorpha</taxon>
        <taxon>Strongyloidea</taxon>
        <taxon>Metastrongylidae</taxon>
        <taxon>Dictyocaulus</taxon>
    </lineage>
</organism>